<accession>A0AAD7G916</accession>
<evidence type="ECO:0000313" key="3">
    <source>
        <dbReference type="Proteomes" id="UP001221757"/>
    </source>
</evidence>
<comment type="caution">
    <text evidence="2">The sequence shown here is derived from an EMBL/GenBank/DDBJ whole genome shotgun (WGS) entry which is preliminary data.</text>
</comment>
<organism evidence="2 3">
    <name type="scientific">Mycena rosella</name>
    <name type="common">Pink bonnet</name>
    <name type="synonym">Agaricus rosellus</name>
    <dbReference type="NCBI Taxonomy" id="1033263"/>
    <lineage>
        <taxon>Eukaryota</taxon>
        <taxon>Fungi</taxon>
        <taxon>Dikarya</taxon>
        <taxon>Basidiomycota</taxon>
        <taxon>Agaricomycotina</taxon>
        <taxon>Agaricomycetes</taxon>
        <taxon>Agaricomycetidae</taxon>
        <taxon>Agaricales</taxon>
        <taxon>Marasmiineae</taxon>
        <taxon>Mycenaceae</taxon>
        <taxon>Mycena</taxon>
    </lineage>
</organism>
<evidence type="ECO:0000313" key="2">
    <source>
        <dbReference type="EMBL" id="KAJ7667373.1"/>
    </source>
</evidence>
<dbReference type="Proteomes" id="UP001221757">
    <property type="component" value="Unassembled WGS sequence"/>
</dbReference>
<reference evidence="2" key="1">
    <citation type="submission" date="2023-03" db="EMBL/GenBank/DDBJ databases">
        <title>Massive genome expansion in bonnet fungi (Mycena s.s.) driven by repeated elements and novel gene families across ecological guilds.</title>
        <authorList>
            <consortium name="Lawrence Berkeley National Laboratory"/>
            <person name="Harder C.B."/>
            <person name="Miyauchi S."/>
            <person name="Viragh M."/>
            <person name="Kuo A."/>
            <person name="Thoen E."/>
            <person name="Andreopoulos B."/>
            <person name="Lu D."/>
            <person name="Skrede I."/>
            <person name="Drula E."/>
            <person name="Henrissat B."/>
            <person name="Morin E."/>
            <person name="Kohler A."/>
            <person name="Barry K."/>
            <person name="LaButti K."/>
            <person name="Morin E."/>
            <person name="Salamov A."/>
            <person name="Lipzen A."/>
            <person name="Mereny Z."/>
            <person name="Hegedus B."/>
            <person name="Baldrian P."/>
            <person name="Stursova M."/>
            <person name="Weitz H."/>
            <person name="Taylor A."/>
            <person name="Grigoriev I.V."/>
            <person name="Nagy L.G."/>
            <person name="Martin F."/>
            <person name="Kauserud H."/>
        </authorList>
    </citation>
    <scope>NUCLEOTIDE SEQUENCE</scope>
    <source>
        <strain evidence="2">CBHHK067</strain>
    </source>
</reference>
<dbReference type="AlphaFoldDB" id="A0AAD7G916"/>
<name>A0AAD7G916_MYCRO</name>
<gene>
    <name evidence="2" type="ORF">B0H17DRAFT_1142778</name>
</gene>
<keyword evidence="3" id="KW-1185">Reference proteome</keyword>
<feature type="compositionally biased region" description="Low complexity" evidence="1">
    <location>
        <begin position="159"/>
        <end position="185"/>
    </location>
</feature>
<proteinExistence type="predicted"/>
<evidence type="ECO:0000256" key="1">
    <source>
        <dbReference type="SAM" id="MobiDB-lite"/>
    </source>
</evidence>
<sequence>MPPTRGKDPNQDHVQNTPYTRLTPMIRTSVNHIPHFAEARRTNMEYNALKWQNRLVPVAASGFLKVPDLQPPRCPHIFPPAQQHYSQMALHLNKVYDGTGIKGNFFRADSHHCGFFVLIPDLEEYKSKYITTQEAKDEFDNLNGFDDDDANLDPFGPDPSHSSLSSSSPATSSAHASSPSTSISSEQEVELYLLNGDPRMPRPSDSPPALSGPFKPFCNERVAKARSTVDLQLIADVVGFDKNDFYKNYPHLHPLTEKPPVAVMRTYDQETAAGCLIRAFSNLEHIDSHLGRALREFNSLIGIPAETWKAIVSNATTCSCCLCSFSFDGYNSHINQSRCSIVPAMEKVLVPRRNAPHTPLAVRTYPHDYRIPLLEDFMETPTGVAFTEWNSRIGVPLDVWMLLSTAGVECETCHLRRSWEGHRAHFGEDNSCNDPGDIGASLASAQVY</sequence>
<feature type="region of interest" description="Disordered" evidence="1">
    <location>
        <begin position="140"/>
        <end position="186"/>
    </location>
</feature>
<dbReference type="EMBL" id="JARKIE010000201">
    <property type="protein sequence ID" value="KAJ7667373.1"/>
    <property type="molecule type" value="Genomic_DNA"/>
</dbReference>
<protein>
    <submittedName>
        <fullName evidence="2">Uncharacterized protein</fullName>
    </submittedName>
</protein>